<organism evidence="1 2">
    <name type="scientific">Cystoisospora suis</name>
    <dbReference type="NCBI Taxonomy" id="483139"/>
    <lineage>
        <taxon>Eukaryota</taxon>
        <taxon>Sar</taxon>
        <taxon>Alveolata</taxon>
        <taxon>Apicomplexa</taxon>
        <taxon>Conoidasida</taxon>
        <taxon>Coccidia</taxon>
        <taxon>Eucoccidiorida</taxon>
        <taxon>Eimeriorina</taxon>
        <taxon>Sarcocystidae</taxon>
        <taxon>Cystoisospora</taxon>
    </lineage>
</organism>
<evidence type="ECO:0000313" key="1">
    <source>
        <dbReference type="EMBL" id="PHJ17789.1"/>
    </source>
</evidence>
<evidence type="ECO:0000313" key="2">
    <source>
        <dbReference type="Proteomes" id="UP000221165"/>
    </source>
</evidence>
<dbReference type="VEuPathDB" id="ToxoDB:CSUI_008387"/>
<name>A0A2C6KKX9_9APIC</name>
<protein>
    <submittedName>
        <fullName evidence="1">Uncharacterized protein</fullName>
    </submittedName>
</protein>
<feature type="non-terminal residue" evidence="1">
    <location>
        <position position="23"/>
    </location>
</feature>
<sequence length="23" mass="2821">MKERKHRSALHAYRRLGRAIRSK</sequence>
<keyword evidence="2" id="KW-1185">Reference proteome</keyword>
<reference evidence="1 2" key="1">
    <citation type="journal article" date="2017" name="Int. J. Parasitol.">
        <title>The genome of the protozoan parasite Cystoisospora suis and a reverse vaccinology approach to identify vaccine candidates.</title>
        <authorList>
            <person name="Palmieri N."/>
            <person name="Shrestha A."/>
            <person name="Ruttkowski B."/>
            <person name="Beck T."/>
            <person name="Vogl C."/>
            <person name="Tomley F."/>
            <person name="Blake D.P."/>
            <person name="Joachim A."/>
        </authorList>
    </citation>
    <scope>NUCLEOTIDE SEQUENCE [LARGE SCALE GENOMIC DNA]</scope>
    <source>
        <strain evidence="1 2">Wien I</strain>
    </source>
</reference>
<dbReference type="EMBL" id="MIGC01004683">
    <property type="protein sequence ID" value="PHJ17789.1"/>
    <property type="molecule type" value="Genomic_DNA"/>
</dbReference>
<comment type="caution">
    <text evidence="1">The sequence shown here is derived from an EMBL/GenBank/DDBJ whole genome shotgun (WGS) entry which is preliminary data.</text>
</comment>
<proteinExistence type="predicted"/>
<accession>A0A2C6KKX9</accession>
<gene>
    <name evidence="1" type="ORF">CSUI_008387</name>
</gene>
<dbReference type="Proteomes" id="UP000221165">
    <property type="component" value="Unassembled WGS sequence"/>
</dbReference>
<dbReference type="AlphaFoldDB" id="A0A2C6KKX9"/>